<dbReference type="PROSITE" id="PS50835">
    <property type="entry name" value="IG_LIKE"/>
    <property type="match status" value="1"/>
</dbReference>
<protein>
    <submittedName>
        <fullName evidence="2">RCG25319</fullName>
    </submittedName>
</protein>
<evidence type="ECO:0000259" key="1">
    <source>
        <dbReference type="PROSITE" id="PS50835"/>
    </source>
</evidence>
<proteinExistence type="predicted"/>
<dbReference type="Proteomes" id="UP000234681">
    <property type="component" value="Chromosome 8"/>
</dbReference>
<name>A6I1S7_RAT</name>
<gene>
    <name evidence="2" type="ORF">rCG_25319</name>
</gene>
<organism evidence="2 3">
    <name type="scientific">Rattus norvegicus</name>
    <name type="common">Rat</name>
    <dbReference type="NCBI Taxonomy" id="10116"/>
    <lineage>
        <taxon>Eukaryota</taxon>
        <taxon>Metazoa</taxon>
        <taxon>Chordata</taxon>
        <taxon>Craniata</taxon>
        <taxon>Vertebrata</taxon>
        <taxon>Euteleostomi</taxon>
        <taxon>Mammalia</taxon>
        <taxon>Eutheria</taxon>
        <taxon>Euarchontoglires</taxon>
        <taxon>Glires</taxon>
        <taxon>Rodentia</taxon>
        <taxon>Myomorpha</taxon>
        <taxon>Muroidea</taxon>
        <taxon>Muridae</taxon>
        <taxon>Murinae</taxon>
        <taxon>Rattus</taxon>
    </lineage>
</organism>
<sequence length="41" mass="4730">MRKTTLNCVVTSAHWCENSPSYYLNWVGDHQSSVNCKARRS</sequence>
<feature type="domain" description="Ig-like" evidence="1">
    <location>
        <begin position="1"/>
        <end position="41"/>
    </location>
</feature>
<evidence type="ECO:0000313" key="2">
    <source>
        <dbReference type="EMBL" id="EDL77650.1"/>
    </source>
</evidence>
<dbReference type="EMBL" id="CH473954">
    <property type="protein sequence ID" value="EDL77650.1"/>
    <property type="molecule type" value="Genomic_DNA"/>
</dbReference>
<reference evidence="2 3" key="1">
    <citation type="submission" date="2005-09" db="EMBL/GenBank/DDBJ databases">
        <authorList>
            <person name="Mural R.J."/>
            <person name="Li P.W."/>
            <person name="Adams M.D."/>
            <person name="Amanatides P.G."/>
            <person name="Baden-Tillson H."/>
            <person name="Barnstead M."/>
            <person name="Chin S.H."/>
            <person name="Dew I."/>
            <person name="Evans C.A."/>
            <person name="Ferriera S."/>
            <person name="Flanigan M."/>
            <person name="Fosler C."/>
            <person name="Glodek A."/>
            <person name="Gu Z."/>
            <person name="Holt R.A."/>
            <person name="Jennings D."/>
            <person name="Kraft C.L."/>
            <person name="Lu F."/>
            <person name="Nguyen T."/>
            <person name="Nusskern D.R."/>
            <person name="Pfannkoch C.M."/>
            <person name="Sitter C."/>
            <person name="Sutton G.G."/>
            <person name="Venter J.C."/>
            <person name="Wang Z."/>
            <person name="Woodage T."/>
            <person name="Zheng X.H."/>
            <person name="Zhong F."/>
        </authorList>
    </citation>
    <scope>NUCLEOTIDE SEQUENCE [LARGE SCALE GENOMIC DNA]</scope>
    <source>
        <strain>BN</strain>
        <strain evidence="3">Sprague-Dawley</strain>
    </source>
</reference>
<dbReference type="AlphaFoldDB" id="A6I1S7"/>
<evidence type="ECO:0000313" key="3">
    <source>
        <dbReference type="Proteomes" id="UP000234681"/>
    </source>
</evidence>
<dbReference type="InterPro" id="IPR007110">
    <property type="entry name" value="Ig-like_dom"/>
</dbReference>
<accession>A6I1S7</accession>